<evidence type="ECO:0000256" key="1">
    <source>
        <dbReference type="SAM" id="MobiDB-lite"/>
    </source>
</evidence>
<evidence type="ECO:0008006" key="5">
    <source>
        <dbReference type="Google" id="ProtNLM"/>
    </source>
</evidence>
<feature type="transmembrane region" description="Helical" evidence="2">
    <location>
        <begin position="195"/>
        <end position="215"/>
    </location>
</feature>
<feature type="region of interest" description="Disordered" evidence="1">
    <location>
        <begin position="1"/>
        <end position="22"/>
    </location>
</feature>
<feature type="transmembrane region" description="Helical" evidence="2">
    <location>
        <begin position="311"/>
        <end position="333"/>
    </location>
</feature>
<keyword evidence="2" id="KW-0472">Membrane</keyword>
<name>A0ABU7MJ00_9ACTN</name>
<dbReference type="RefSeq" id="WP_330435930.1">
    <property type="nucleotide sequence ID" value="NZ_JAZDUF010000008.1"/>
</dbReference>
<evidence type="ECO:0000313" key="4">
    <source>
        <dbReference type="Proteomes" id="UP001347146"/>
    </source>
</evidence>
<feature type="transmembrane region" description="Helical" evidence="2">
    <location>
        <begin position="76"/>
        <end position="94"/>
    </location>
</feature>
<keyword evidence="2" id="KW-1133">Transmembrane helix</keyword>
<proteinExistence type="predicted"/>
<comment type="caution">
    <text evidence="3">The sequence shown here is derived from an EMBL/GenBank/DDBJ whole genome shotgun (WGS) entry which is preliminary data.</text>
</comment>
<feature type="transmembrane region" description="Helical" evidence="2">
    <location>
        <begin position="101"/>
        <end position="121"/>
    </location>
</feature>
<sequence>MAETVTEDERDPTGSASVGRTGRPTVRRDVVSVTVAVVLVAAAAYVPLVHDRSMLGRIFAQAPPLFANWLPHDGPGTIPAIVLAVLAVIAMPAISRRVSFGVLCLVTWGWAMAWTVSLALIDGRERGYTGRLERPDEYLAEVPGVDGIGAMLRGFSDRIIDGQPDSWTTHVSGHPPGALLTFVVLDRLGLDGGGWAGTWCIVIGTSAVAAVLITVRRLGDDGWARRCAPFLALFPGWVWVGVSADGYFMGVAAWGVALLAIAATSRGPATICWAVAAGVLLGFCIFLSYGMVLIGAVAVAVLLATRTARPLPWACVAALGVVAAFWAAGFWWFDGYHLVVDRYYQGIASDRPFSYWGWANIAATLCALGPAAAAGVGRTFRWPPGVMWRSAPTLLVLGGLIAIVAADLSALSKAETERIWLPFSLWVMVSVGLLPRRHQRVWLIAQAGLALAANHLLLTYW</sequence>
<feature type="compositionally biased region" description="Acidic residues" evidence="1">
    <location>
        <begin position="1"/>
        <end position="10"/>
    </location>
</feature>
<feature type="transmembrane region" description="Helical" evidence="2">
    <location>
        <begin position="353"/>
        <end position="374"/>
    </location>
</feature>
<feature type="transmembrane region" description="Helical" evidence="2">
    <location>
        <begin position="273"/>
        <end position="304"/>
    </location>
</feature>
<dbReference type="EMBL" id="JAZDUF010000008">
    <property type="protein sequence ID" value="MEE3853098.1"/>
    <property type="molecule type" value="Genomic_DNA"/>
</dbReference>
<organism evidence="3 4">
    <name type="scientific">Gordonia sesuvii</name>
    <dbReference type="NCBI Taxonomy" id="3116777"/>
    <lineage>
        <taxon>Bacteria</taxon>
        <taxon>Bacillati</taxon>
        <taxon>Actinomycetota</taxon>
        <taxon>Actinomycetes</taxon>
        <taxon>Mycobacteriales</taxon>
        <taxon>Gordoniaceae</taxon>
        <taxon>Gordonia</taxon>
    </lineage>
</organism>
<evidence type="ECO:0000313" key="3">
    <source>
        <dbReference type="EMBL" id="MEE3853098.1"/>
    </source>
</evidence>
<accession>A0ABU7MJ00</accession>
<feature type="transmembrane region" description="Helical" evidence="2">
    <location>
        <begin position="441"/>
        <end position="460"/>
    </location>
</feature>
<dbReference type="Proteomes" id="UP001347146">
    <property type="component" value="Unassembled WGS sequence"/>
</dbReference>
<keyword evidence="4" id="KW-1185">Reference proteome</keyword>
<feature type="transmembrane region" description="Helical" evidence="2">
    <location>
        <begin position="418"/>
        <end position="434"/>
    </location>
</feature>
<reference evidence="3 4" key="1">
    <citation type="submission" date="2024-01" db="EMBL/GenBank/DDBJ databases">
        <title>Draft genome sequence of Gordonia sp. LSe1-13.</title>
        <authorList>
            <person name="Suphannarot A."/>
            <person name="Mingma R."/>
        </authorList>
    </citation>
    <scope>NUCLEOTIDE SEQUENCE [LARGE SCALE GENOMIC DNA]</scope>
    <source>
        <strain evidence="3 4">LSe1-13</strain>
    </source>
</reference>
<keyword evidence="2" id="KW-0812">Transmembrane</keyword>
<evidence type="ECO:0000256" key="2">
    <source>
        <dbReference type="SAM" id="Phobius"/>
    </source>
</evidence>
<gene>
    <name evidence="3" type="ORF">VZC37_22365</name>
</gene>
<protein>
    <recommendedName>
        <fullName evidence="5">Integral membrane protein</fullName>
    </recommendedName>
</protein>
<feature type="transmembrane region" description="Helical" evidence="2">
    <location>
        <begin position="386"/>
        <end position="406"/>
    </location>
</feature>
<feature type="transmembrane region" description="Helical" evidence="2">
    <location>
        <begin position="30"/>
        <end position="48"/>
    </location>
</feature>
<feature type="transmembrane region" description="Helical" evidence="2">
    <location>
        <begin position="236"/>
        <end position="261"/>
    </location>
</feature>